<name>A0A4S8KII9_DENBC</name>
<dbReference type="AlphaFoldDB" id="A0A4S8KII9"/>
<dbReference type="OrthoDB" id="2437251at2759"/>
<sequence length="78" mass="9040">SSQRDKSQMDSFDCDGWLFITISEIESYAQVQLKHAYDHVVYSEMQVPPDVQEYVENNFKMSTTSVSSIIIRVFIITL</sequence>
<gene>
    <name evidence="1" type="ORF">K435DRAFT_568762</name>
</gene>
<reference evidence="1 2" key="1">
    <citation type="journal article" date="2019" name="Nat. Ecol. Evol.">
        <title>Megaphylogeny resolves global patterns of mushroom evolution.</title>
        <authorList>
            <person name="Varga T."/>
            <person name="Krizsan K."/>
            <person name="Foldi C."/>
            <person name="Dima B."/>
            <person name="Sanchez-Garcia M."/>
            <person name="Sanchez-Ramirez S."/>
            <person name="Szollosi G.J."/>
            <person name="Szarkandi J.G."/>
            <person name="Papp V."/>
            <person name="Albert L."/>
            <person name="Andreopoulos W."/>
            <person name="Angelini C."/>
            <person name="Antonin V."/>
            <person name="Barry K.W."/>
            <person name="Bougher N.L."/>
            <person name="Buchanan P."/>
            <person name="Buyck B."/>
            <person name="Bense V."/>
            <person name="Catcheside P."/>
            <person name="Chovatia M."/>
            <person name="Cooper J."/>
            <person name="Damon W."/>
            <person name="Desjardin D."/>
            <person name="Finy P."/>
            <person name="Geml J."/>
            <person name="Haridas S."/>
            <person name="Hughes K."/>
            <person name="Justo A."/>
            <person name="Karasinski D."/>
            <person name="Kautmanova I."/>
            <person name="Kiss B."/>
            <person name="Kocsube S."/>
            <person name="Kotiranta H."/>
            <person name="LaButti K.M."/>
            <person name="Lechner B.E."/>
            <person name="Liimatainen K."/>
            <person name="Lipzen A."/>
            <person name="Lukacs Z."/>
            <person name="Mihaltcheva S."/>
            <person name="Morgado L.N."/>
            <person name="Niskanen T."/>
            <person name="Noordeloos M.E."/>
            <person name="Ohm R.A."/>
            <person name="Ortiz-Santana B."/>
            <person name="Ovrebo C."/>
            <person name="Racz N."/>
            <person name="Riley R."/>
            <person name="Savchenko A."/>
            <person name="Shiryaev A."/>
            <person name="Soop K."/>
            <person name="Spirin V."/>
            <person name="Szebenyi C."/>
            <person name="Tomsovsky M."/>
            <person name="Tulloss R.E."/>
            <person name="Uehling J."/>
            <person name="Grigoriev I.V."/>
            <person name="Vagvolgyi C."/>
            <person name="Papp T."/>
            <person name="Martin F.M."/>
            <person name="Miettinen O."/>
            <person name="Hibbett D.S."/>
            <person name="Nagy L.G."/>
        </authorList>
    </citation>
    <scope>NUCLEOTIDE SEQUENCE [LARGE SCALE GENOMIC DNA]</scope>
    <source>
        <strain evidence="1 2">CBS 962.96</strain>
    </source>
</reference>
<organism evidence="1 2">
    <name type="scientific">Dendrothele bispora (strain CBS 962.96)</name>
    <dbReference type="NCBI Taxonomy" id="1314807"/>
    <lineage>
        <taxon>Eukaryota</taxon>
        <taxon>Fungi</taxon>
        <taxon>Dikarya</taxon>
        <taxon>Basidiomycota</taxon>
        <taxon>Agaricomycotina</taxon>
        <taxon>Agaricomycetes</taxon>
        <taxon>Agaricomycetidae</taxon>
        <taxon>Agaricales</taxon>
        <taxon>Agaricales incertae sedis</taxon>
        <taxon>Dendrothele</taxon>
    </lineage>
</organism>
<dbReference type="EMBL" id="ML182844">
    <property type="protein sequence ID" value="THU75131.1"/>
    <property type="molecule type" value="Genomic_DNA"/>
</dbReference>
<accession>A0A4S8KII9</accession>
<feature type="non-terminal residue" evidence="1">
    <location>
        <position position="1"/>
    </location>
</feature>
<dbReference type="Proteomes" id="UP000297245">
    <property type="component" value="Unassembled WGS sequence"/>
</dbReference>
<proteinExistence type="predicted"/>
<protein>
    <submittedName>
        <fullName evidence="1">Uncharacterized protein</fullName>
    </submittedName>
</protein>
<evidence type="ECO:0000313" key="1">
    <source>
        <dbReference type="EMBL" id="THU75131.1"/>
    </source>
</evidence>
<feature type="non-terminal residue" evidence="1">
    <location>
        <position position="78"/>
    </location>
</feature>
<evidence type="ECO:0000313" key="2">
    <source>
        <dbReference type="Proteomes" id="UP000297245"/>
    </source>
</evidence>
<keyword evidence="2" id="KW-1185">Reference proteome</keyword>